<proteinExistence type="predicted"/>
<sequence length="325" mass="34988">MRHSLTLPAVAVTALSAVLLAGCTAGPPTASPTGPVTAFLESLGGGYGDQEAYEEQHRRAQEVVAACMTELGFVYVPTAPVKDVYRGPDGSAQWESREFAEQYGYGVTTSGELYDEEEQVDPNDDYVAAMSEAEQTAYYEALYGPAEEVDPEEAEPEDDGERAGCYGRAAHEVYTENQIWEDPTVQAFLDELDVAWADLADDPGLRAARTAWTTCMVDAGYDFTSPEEASQHIHDRLAALYEAAAAPSGTSEEEPDSGTSEPDAAAMAELRQEELALATAAWRCRDTTGYDAASRKARFELETRLWDRYGAQLEAAASGATSTAG</sequence>
<accession>A0ABQ4DIG1</accession>
<reference evidence="3 4" key="1">
    <citation type="submission" date="2021-01" db="EMBL/GenBank/DDBJ databases">
        <title>Whole genome shotgun sequence of Cellulomonas phragmiteti NBRC 110785.</title>
        <authorList>
            <person name="Komaki H."/>
            <person name="Tamura T."/>
        </authorList>
    </citation>
    <scope>NUCLEOTIDE SEQUENCE [LARGE SCALE GENOMIC DNA]</scope>
    <source>
        <strain evidence="3 4">NBRC 110785</strain>
    </source>
</reference>
<organism evidence="3 4">
    <name type="scientific">Cellulomonas phragmiteti</name>
    <dbReference type="NCBI Taxonomy" id="478780"/>
    <lineage>
        <taxon>Bacteria</taxon>
        <taxon>Bacillati</taxon>
        <taxon>Actinomycetota</taxon>
        <taxon>Actinomycetes</taxon>
        <taxon>Micrococcales</taxon>
        <taxon>Cellulomonadaceae</taxon>
        <taxon>Cellulomonas</taxon>
    </lineage>
</organism>
<feature type="region of interest" description="Disordered" evidence="1">
    <location>
        <begin position="245"/>
        <end position="264"/>
    </location>
</feature>
<keyword evidence="4" id="KW-1185">Reference proteome</keyword>
<protein>
    <submittedName>
        <fullName evidence="3">Uncharacterized protein</fullName>
    </submittedName>
</protein>
<evidence type="ECO:0000256" key="1">
    <source>
        <dbReference type="SAM" id="MobiDB-lite"/>
    </source>
</evidence>
<dbReference type="RefSeq" id="WP_203671497.1">
    <property type="nucleotide sequence ID" value="NZ_BONP01000003.1"/>
</dbReference>
<name>A0ABQ4DIG1_9CELL</name>
<keyword evidence="2" id="KW-0732">Signal</keyword>
<dbReference type="Proteomes" id="UP000614741">
    <property type="component" value="Unassembled WGS sequence"/>
</dbReference>
<comment type="caution">
    <text evidence="3">The sequence shown here is derived from an EMBL/GenBank/DDBJ whole genome shotgun (WGS) entry which is preliminary data.</text>
</comment>
<evidence type="ECO:0000256" key="2">
    <source>
        <dbReference type="SAM" id="SignalP"/>
    </source>
</evidence>
<evidence type="ECO:0000313" key="3">
    <source>
        <dbReference type="EMBL" id="GIG39134.1"/>
    </source>
</evidence>
<dbReference type="EMBL" id="BONP01000003">
    <property type="protein sequence ID" value="GIG39134.1"/>
    <property type="molecule type" value="Genomic_DNA"/>
</dbReference>
<feature type="signal peptide" evidence="2">
    <location>
        <begin position="1"/>
        <end position="30"/>
    </location>
</feature>
<dbReference type="PROSITE" id="PS51257">
    <property type="entry name" value="PROKAR_LIPOPROTEIN"/>
    <property type="match status" value="1"/>
</dbReference>
<gene>
    <name evidence="3" type="ORF">Cph01nite_08960</name>
</gene>
<evidence type="ECO:0000313" key="4">
    <source>
        <dbReference type="Proteomes" id="UP000614741"/>
    </source>
</evidence>
<feature type="chain" id="PRO_5047011415" evidence="2">
    <location>
        <begin position="31"/>
        <end position="325"/>
    </location>
</feature>